<dbReference type="CDD" id="cd04182">
    <property type="entry name" value="GT_2_like_f"/>
    <property type="match status" value="1"/>
</dbReference>
<dbReference type="Gene3D" id="3.90.550.10">
    <property type="entry name" value="Spore Coat Polysaccharide Biosynthesis Protein SpsA, Chain A"/>
    <property type="match status" value="1"/>
</dbReference>
<dbReference type="RefSeq" id="WP_069937928.1">
    <property type="nucleotide sequence ID" value="NZ_MAMP01000016.1"/>
</dbReference>
<dbReference type="AlphaFoldDB" id="A0A1E7DQS8"/>
<comment type="caution">
    <text evidence="2">The sequence shown here is derived from an EMBL/GenBank/DDBJ whole genome shotgun (WGS) entry which is preliminary data.</text>
</comment>
<dbReference type="SUPFAM" id="SSF53448">
    <property type="entry name" value="Nucleotide-diphospho-sugar transferases"/>
    <property type="match status" value="1"/>
</dbReference>
<evidence type="ECO:0000313" key="2">
    <source>
        <dbReference type="EMBL" id="OES45437.1"/>
    </source>
</evidence>
<dbReference type="InterPro" id="IPR025877">
    <property type="entry name" value="MobA-like_NTP_Trfase"/>
</dbReference>
<dbReference type="PANTHER" id="PTHR43777:SF1">
    <property type="entry name" value="MOLYBDENUM COFACTOR CYTIDYLYLTRANSFERASE"/>
    <property type="match status" value="1"/>
</dbReference>
<gene>
    <name evidence="2" type="ORF">BA724_17630</name>
</gene>
<feature type="domain" description="MobA-like NTP transferase" evidence="1">
    <location>
        <begin position="7"/>
        <end position="168"/>
    </location>
</feature>
<name>A0A1E7DQS8_9BACI</name>
<evidence type="ECO:0000259" key="1">
    <source>
        <dbReference type="Pfam" id="PF12804"/>
    </source>
</evidence>
<protein>
    <recommendedName>
        <fullName evidence="1">MobA-like NTP transferase domain-containing protein</fullName>
    </recommendedName>
</protein>
<dbReference type="GO" id="GO:0016779">
    <property type="term" value="F:nucleotidyltransferase activity"/>
    <property type="evidence" value="ECO:0007669"/>
    <property type="project" value="UniProtKB-ARBA"/>
</dbReference>
<dbReference type="Pfam" id="PF12804">
    <property type="entry name" value="NTP_transf_3"/>
    <property type="match status" value="1"/>
</dbReference>
<accession>A0A1E7DQS8</accession>
<sequence length="201" mass="21890">MKTGVAGVILAAGLSKRMGRPKMMLPYNKKTIVRHVIDAALRSQLDSVLVVINPQIEGLLQEVSAAGVTKVISNDSFHLGMSTSVKKGILSMPHNAEAVVFLLGDQPGISEQVINQVIGTYQAHDKPSIVRSAFWNDEKGHPVLFKKIMFEHLLKAEGDSGGKAVLQRFSSEIVYAELNQANIPDIDTLEDYEVLVKEKGG</sequence>
<dbReference type="PANTHER" id="PTHR43777">
    <property type="entry name" value="MOLYBDENUM COFACTOR CYTIDYLYLTRANSFERASE"/>
    <property type="match status" value="1"/>
</dbReference>
<dbReference type="EMBL" id="MAMP01000016">
    <property type="protein sequence ID" value="OES45437.1"/>
    <property type="molecule type" value="Genomic_DNA"/>
</dbReference>
<dbReference type="InterPro" id="IPR029044">
    <property type="entry name" value="Nucleotide-diphossugar_trans"/>
</dbReference>
<reference evidence="2 3" key="1">
    <citation type="submission" date="2016-06" db="EMBL/GenBank/DDBJ databases">
        <title>Domibacillus iocasae genome sequencing.</title>
        <authorList>
            <person name="Verma A."/>
            <person name="Pal Y."/>
            <person name="Ojha A.K."/>
            <person name="Krishnamurthi S."/>
        </authorList>
    </citation>
    <scope>NUCLEOTIDE SEQUENCE [LARGE SCALE GENOMIC DNA]</scope>
    <source>
        <strain evidence="2 3">DSM 29979</strain>
    </source>
</reference>
<keyword evidence="3" id="KW-1185">Reference proteome</keyword>
<proteinExistence type="predicted"/>
<evidence type="ECO:0000313" key="3">
    <source>
        <dbReference type="Proteomes" id="UP000095658"/>
    </source>
</evidence>
<dbReference type="OrthoDB" id="285216at2"/>
<organism evidence="2 3">
    <name type="scientific">Domibacillus iocasae</name>
    <dbReference type="NCBI Taxonomy" id="1714016"/>
    <lineage>
        <taxon>Bacteria</taxon>
        <taxon>Bacillati</taxon>
        <taxon>Bacillota</taxon>
        <taxon>Bacilli</taxon>
        <taxon>Bacillales</taxon>
        <taxon>Bacillaceae</taxon>
        <taxon>Domibacillus</taxon>
    </lineage>
</organism>
<dbReference type="Proteomes" id="UP000095658">
    <property type="component" value="Unassembled WGS sequence"/>
</dbReference>
<dbReference type="STRING" id="1714016.BA724_17630"/>